<evidence type="ECO:0000256" key="2">
    <source>
        <dbReference type="ARBA" id="ARBA00022475"/>
    </source>
</evidence>
<feature type="transmembrane region" description="Helical" evidence="6">
    <location>
        <begin position="84"/>
        <end position="105"/>
    </location>
</feature>
<gene>
    <name evidence="7" type="ORF">NJQ99_08175</name>
</gene>
<dbReference type="RefSeq" id="WP_269332339.1">
    <property type="nucleotide sequence ID" value="NZ_JAMZFT010000002.1"/>
</dbReference>
<keyword evidence="8" id="KW-1185">Reference proteome</keyword>
<comment type="caution">
    <text evidence="7">The sequence shown here is derived from an EMBL/GenBank/DDBJ whole genome shotgun (WGS) entry which is preliminary data.</text>
</comment>
<feature type="transmembrane region" description="Helical" evidence="6">
    <location>
        <begin position="163"/>
        <end position="181"/>
    </location>
</feature>
<reference evidence="7" key="1">
    <citation type="submission" date="2022-06" db="EMBL/GenBank/DDBJ databases">
        <title>Isolation and Genomics of Futiania mangrovii gen. nov., sp. nov., a Rare and Metabolically-versatile member in the Class Alphaproteobacteria.</title>
        <authorList>
            <person name="Liu L."/>
            <person name="Huang W.-C."/>
            <person name="Pan J."/>
            <person name="Li J."/>
            <person name="Huang Y."/>
            <person name="Du H."/>
            <person name="Liu Y."/>
            <person name="Li M."/>
        </authorList>
    </citation>
    <scope>NUCLEOTIDE SEQUENCE</scope>
    <source>
        <strain evidence="7">FT118</strain>
    </source>
</reference>
<name>A0A9J6PJY0_9PROT</name>
<evidence type="ECO:0000256" key="3">
    <source>
        <dbReference type="ARBA" id="ARBA00022692"/>
    </source>
</evidence>
<dbReference type="InterPro" id="IPR044878">
    <property type="entry name" value="UbiA_sf"/>
</dbReference>
<dbReference type="NCBIfam" id="NF008978">
    <property type="entry name" value="PRK12324.1-4"/>
    <property type="match status" value="1"/>
</dbReference>
<accession>A0A9J6PJY0</accession>
<comment type="subcellular location">
    <subcellularLocation>
        <location evidence="1">Membrane</location>
        <topology evidence="1">Multi-pass membrane protein</topology>
    </subcellularLocation>
</comment>
<dbReference type="GO" id="GO:0016765">
    <property type="term" value="F:transferase activity, transferring alkyl or aryl (other than methyl) groups"/>
    <property type="evidence" value="ECO:0007669"/>
    <property type="project" value="InterPro"/>
</dbReference>
<proteinExistence type="predicted"/>
<dbReference type="EMBL" id="JAMZFT010000002">
    <property type="protein sequence ID" value="MCP1336378.1"/>
    <property type="molecule type" value="Genomic_DNA"/>
</dbReference>
<evidence type="ECO:0000256" key="5">
    <source>
        <dbReference type="ARBA" id="ARBA00023136"/>
    </source>
</evidence>
<keyword evidence="7" id="KW-0808">Transferase</keyword>
<keyword evidence="3 6" id="KW-0812">Transmembrane</keyword>
<organism evidence="7 8">
    <name type="scientific">Futiania mangrovi</name>
    <dbReference type="NCBI Taxonomy" id="2959716"/>
    <lineage>
        <taxon>Bacteria</taxon>
        <taxon>Pseudomonadati</taxon>
        <taxon>Pseudomonadota</taxon>
        <taxon>Alphaproteobacteria</taxon>
        <taxon>Futianiales</taxon>
        <taxon>Futianiaceae</taxon>
        <taxon>Futiania</taxon>
    </lineage>
</organism>
<keyword evidence="2" id="KW-1003">Cell membrane</keyword>
<dbReference type="GO" id="GO:0016020">
    <property type="term" value="C:membrane"/>
    <property type="evidence" value="ECO:0007669"/>
    <property type="project" value="UniProtKB-SubCell"/>
</dbReference>
<feature type="transmembrane region" description="Helical" evidence="6">
    <location>
        <begin position="45"/>
        <end position="63"/>
    </location>
</feature>
<dbReference type="PANTHER" id="PTHR42723">
    <property type="entry name" value="CHLOROPHYLL SYNTHASE"/>
    <property type="match status" value="1"/>
</dbReference>
<dbReference type="PANTHER" id="PTHR42723:SF1">
    <property type="entry name" value="CHLOROPHYLL SYNTHASE, CHLOROPLASTIC"/>
    <property type="match status" value="1"/>
</dbReference>
<protein>
    <submittedName>
        <fullName evidence="7">Decaprenyl-phosphate phosphoribosyltransferase</fullName>
        <ecNumber evidence="7">2.4.2.45</ecNumber>
    </submittedName>
</protein>
<feature type="transmembrane region" description="Helical" evidence="6">
    <location>
        <begin position="111"/>
        <end position="131"/>
    </location>
</feature>
<evidence type="ECO:0000256" key="1">
    <source>
        <dbReference type="ARBA" id="ARBA00004141"/>
    </source>
</evidence>
<dbReference type="InterPro" id="IPR050475">
    <property type="entry name" value="Prenyltransferase_related"/>
</dbReference>
<evidence type="ECO:0000256" key="6">
    <source>
        <dbReference type="SAM" id="Phobius"/>
    </source>
</evidence>
<feature type="transmembrane region" description="Helical" evidence="6">
    <location>
        <begin position="138"/>
        <end position="157"/>
    </location>
</feature>
<dbReference type="CDD" id="cd13963">
    <property type="entry name" value="PT_UbiA_2"/>
    <property type="match status" value="1"/>
</dbReference>
<keyword evidence="7" id="KW-0328">Glycosyltransferase</keyword>
<keyword evidence="4 6" id="KW-1133">Transmembrane helix</keyword>
<evidence type="ECO:0000256" key="4">
    <source>
        <dbReference type="ARBA" id="ARBA00022989"/>
    </source>
</evidence>
<dbReference type="Gene3D" id="1.10.357.140">
    <property type="entry name" value="UbiA prenyltransferase"/>
    <property type="match status" value="1"/>
</dbReference>
<dbReference type="EC" id="2.4.2.45" evidence="7"/>
<keyword evidence="5 6" id="KW-0472">Membrane</keyword>
<dbReference type="InterPro" id="IPR000537">
    <property type="entry name" value="UbiA_prenyltransferase"/>
</dbReference>
<feature type="transmembrane region" description="Helical" evidence="6">
    <location>
        <begin position="269"/>
        <end position="285"/>
    </location>
</feature>
<dbReference type="AlphaFoldDB" id="A0A9J6PJY0"/>
<dbReference type="Pfam" id="PF01040">
    <property type="entry name" value="UbiA"/>
    <property type="match status" value="1"/>
</dbReference>
<evidence type="ECO:0000313" key="8">
    <source>
        <dbReference type="Proteomes" id="UP001055804"/>
    </source>
</evidence>
<dbReference type="GO" id="GO:0016757">
    <property type="term" value="F:glycosyltransferase activity"/>
    <property type="evidence" value="ECO:0007669"/>
    <property type="project" value="UniProtKB-KW"/>
</dbReference>
<evidence type="ECO:0000313" key="7">
    <source>
        <dbReference type="EMBL" id="MCP1336378.1"/>
    </source>
</evidence>
<sequence length="291" mass="32091">MTSDLTTVLGGLARLIRPRQWVKNTFVLTPLVFSGQFNVPEQIEHALLAFVLFCVASSATYILNDILDIERDRAHPKKRYTRPLAAGEVTIPQALVAMGVLYAILLAGFLVQPLVTLVILGYLAVNVGYTIALKHEPVIDIFVISSGFVLRVYAGAVALSVPVSPWMFVTTLCLALYLASIKRRQELIQSGAEGRQVLGRYSVPLIDRFAEMAATGALVFYSLFVVTARPELVVSIPFVLYGIYRYWYVVEILESGESPTDALLADKQLIVTVLLWIGTCAWIILKGDLSL</sequence>
<dbReference type="Proteomes" id="UP001055804">
    <property type="component" value="Unassembled WGS sequence"/>
</dbReference>